<evidence type="ECO:0000313" key="1">
    <source>
        <dbReference type="EMBL" id="QCB94254.1"/>
    </source>
</evidence>
<dbReference type="EMBL" id="CP039291">
    <property type="protein sequence ID" value="QCB94254.1"/>
    <property type="molecule type" value="Genomic_DNA"/>
</dbReference>
<sequence length="339" mass="33887">MTAVTGSGTWPGTDALEAATTVVGDLTSTPSEVDGLPFAPLLPARGPWGDRAGAALALLEDLPAELGPHGWKLTDRPGGDLTRARAGAREDLDALAVAAHGYAGPLVLPVLGPHTLAAEVYLARGDRVLSDPGALRDVVASLAAGLAARLADVRRTVPGATVRVLLHEPMLAAVLAGVVPSFSGRDRLRRVPGPTAAEGLGAVADAARAAGAEALVVHGGTAWAALPAVRASSADGAALAVAGLGERGWEEVAGLVEDGRTFWPEPPPQATSQCAGPDVVGQADAVTRPWRTVGLPAAGLRDLVLVAAPPDAGATPDDARGALAGLVRAAGVVAERGDA</sequence>
<gene>
    <name evidence="1" type="ORF">E5225_12460</name>
</gene>
<reference evidence="1 2" key="1">
    <citation type="submission" date="2019-04" db="EMBL/GenBank/DDBJ databases">
        <title>Isolation and identification of Cellulomonas shaoxiangyii sp. Nov. isolated from feces of the Tibetan antelopes (Pantholops hodgsonii) in the Qinghai-Tibet plateau of China.</title>
        <authorList>
            <person name="Tian Z."/>
        </authorList>
    </citation>
    <scope>NUCLEOTIDE SEQUENCE [LARGE SCALE GENOMIC DNA]</scope>
    <source>
        <strain evidence="1 2">Z28</strain>
    </source>
</reference>
<proteinExistence type="predicted"/>
<protein>
    <recommendedName>
        <fullName evidence="3">Methionine synthase</fullName>
    </recommendedName>
</protein>
<evidence type="ECO:0008006" key="3">
    <source>
        <dbReference type="Google" id="ProtNLM"/>
    </source>
</evidence>
<dbReference type="KEGG" id="celz:E5225_12460"/>
<accession>A0A4P7SMZ6</accession>
<organism evidence="1 2">
    <name type="scientific">Cellulomonas shaoxiangyii</name>
    <dbReference type="NCBI Taxonomy" id="2566013"/>
    <lineage>
        <taxon>Bacteria</taxon>
        <taxon>Bacillati</taxon>
        <taxon>Actinomycetota</taxon>
        <taxon>Actinomycetes</taxon>
        <taxon>Micrococcales</taxon>
        <taxon>Cellulomonadaceae</taxon>
        <taxon>Cellulomonas</taxon>
    </lineage>
</organism>
<dbReference type="AlphaFoldDB" id="A0A4P7SMZ6"/>
<dbReference type="Proteomes" id="UP000296469">
    <property type="component" value="Chromosome"/>
</dbReference>
<evidence type="ECO:0000313" key="2">
    <source>
        <dbReference type="Proteomes" id="UP000296469"/>
    </source>
</evidence>
<keyword evidence="2" id="KW-1185">Reference proteome</keyword>
<dbReference type="RefSeq" id="WP_136225444.1">
    <property type="nucleotide sequence ID" value="NZ_CP039291.1"/>
</dbReference>
<name>A0A4P7SMZ6_9CELL</name>